<organism evidence="2">
    <name type="scientific">Planktothrix agardhii</name>
    <name type="common">Oscillatoria agardhii</name>
    <dbReference type="NCBI Taxonomy" id="1160"/>
    <lineage>
        <taxon>Bacteria</taxon>
        <taxon>Bacillati</taxon>
        <taxon>Cyanobacteriota</taxon>
        <taxon>Cyanophyceae</taxon>
        <taxon>Oscillatoriophycideae</taxon>
        <taxon>Oscillatoriales</taxon>
        <taxon>Microcoleaceae</taxon>
        <taxon>Planktothrix</taxon>
    </lineage>
</organism>
<evidence type="ECO:0000313" key="1">
    <source>
        <dbReference type="EMBL" id="CAD5959235.1"/>
    </source>
</evidence>
<protein>
    <submittedName>
        <fullName evidence="2">Uncharacterized protein</fullName>
    </submittedName>
</protein>
<dbReference type="AlphaFoldDB" id="A0A1J1JEB2"/>
<reference evidence="2" key="1">
    <citation type="submission" date="2015-09" db="EMBL/GenBank/DDBJ databases">
        <authorList>
            <person name="Jackson K.R."/>
            <person name="Lunt B.L."/>
            <person name="Fisher J.N.B."/>
            <person name="Gardner A.V."/>
            <person name="Bailey M.E."/>
            <person name="Deus L.M."/>
            <person name="Earl A.S."/>
            <person name="Gibby P.D."/>
            <person name="Hartmann K.A."/>
            <person name="Liu J.E."/>
            <person name="Manci A.M."/>
            <person name="Nielsen D.A."/>
            <person name="Solomon M.B."/>
            <person name="Breakwell D.P."/>
            <person name="Burnett S.H."/>
            <person name="Grose J.H."/>
        </authorList>
    </citation>
    <scope>NUCLEOTIDE SEQUENCE</scope>
    <source>
        <strain evidence="2">7805</strain>
    </source>
</reference>
<evidence type="ECO:0000313" key="2">
    <source>
        <dbReference type="EMBL" id="CUM59089.1"/>
    </source>
</evidence>
<reference evidence="1" key="2">
    <citation type="submission" date="2020-09" db="EMBL/GenBank/DDBJ databases">
        <authorList>
            <person name="Blom J."/>
        </authorList>
    </citation>
    <scope>NUCLEOTIDE SEQUENCE</scope>
    <source>
        <strain evidence="1">No.66</strain>
    </source>
</reference>
<sequence length="69" mass="7987">MNKPRTIPDAETRARSVANWREAIRKIDAVTLALDELIAMVEEHNRHSPLTLYRLAKYKGEIVQETIKD</sequence>
<accession>A0A1J1JEB2</accession>
<dbReference type="EMBL" id="LR882963">
    <property type="protein sequence ID" value="CAD5959235.1"/>
    <property type="molecule type" value="Genomic_DNA"/>
</dbReference>
<proteinExistence type="predicted"/>
<dbReference type="Proteomes" id="UP001153761">
    <property type="component" value="Chromosome"/>
</dbReference>
<dbReference type="GeneID" id="77288575"/>
<dbReference type="EMBL" id="LO018304">
    <property type="protein sequence ID" value="CUM59089.1"/>
    <property type="molecule type" value="Genomic_DNA"/>
</dbReference>
<gene>
    <name evidence="1" type="ORF">PANO66_03164</name>
    <name evidence="2" type="ORF">PLAM_1122</name>
</gene>
<name>A0A1J1JEB2_PLAAG</name>
<dbReference type="RefSeq" id="WP_235751690.1">
    <property type="nucleotide sequence ID" value="NZ_JBIIEP010000046.1"/>
</dbReference>